<evidence type="ECO:0000259" key="8">
    <source>
        <dbReference type="Pfam" id="PF13839"/>
    </source>
</evidence>
<protein>
    <submittedName>
        <fullName evidence="10">Uncharacterized protein</fullName>
    </submittedName>
</protein>
<feature type="transmembrane region" description="Helical" evidence="7">
    <location>
        <begin position="22"/>
        <end position="40"/>
    </location>
</feature>
<evidence type="ECO:0000256" key="5">
    <source>
        <dbReference type="ARBA" id="ARBA00022989"/>
    </source>
</evidence>
<dbReference type="InterPro" id="IPR026057">
    <property type="entry name" value="TBL_C"/>
</dbReference>
<feature type="domain" description="Trichome birefringence-like C-terminal" evidence="8">
    <location>
        <begin position="131"/>
        <end position="418"/>
    </location>
</feature>
<name>A0A5J5AN78_9ASTE</name>
<dbReference type="GO" id="GO:0016020">
    <property type="term" value="C:membrane"/>
    <property type="evidence" value="ECO:0007669"/>
    <property type="project" value="UniProtKB-SubCell"/>
</dbReference>
<dbReference type="AlphaFoldDB" id="A0A5J5AN78"/>
<dbReference type="InterPro" id="IPR029962">
    <property type="entry name" value="TBL"/>
</dbReference>
<keyword evidence="3 7" id="KW-0812">Transmembrane</keyword>
<dbReference type="GO" id="GO:0016413">
    <property type="term" value="F:O-acetyltransferase activity"/>
    <property type="evidence" value="ECO:0007669"/>
    <property type="project" value="InterPro"/>
</dbReference>
<dbReference type="Proteomes" id="UP000325577">
    <property type="component" value="Linkage Group LG2"/>
</dbReference>
<comment type="similarity">
    <text evidence="2">Belongs to the PC-esterase family. TBL subfamily.</text>
</comment>
<evidence type="ECO:0000256" key="4">
    <source>
        <dbReference type="ARBA" id="ARBA00022968"/>
    </source>
</evidence>
<evidence type="ECO:0000256" key="3">
    <source>
        <dbReference type="ARBA" id="ARBA00022692"/>
    </source>
</evidence>
<dbReference type="PANTHER" id="PTHR32285">
    <property type="entry name" value="PROTEIN TRICHOME BIREFRINGENCE-LIKE 9-RELATED"/>
    <property type="match status" value="1"/>
</dbReference>
<dbReference type="PANTHER" id="PTHR32285:SF13">
    <property type="entry name" value="TRICHOME BIREFRINGENCE-LIKE N-TERMINAL DOMAIN-CONTAINING PROTEIN"/>
    <property type="match status" value="1"/>
</dbReference>
<evidence type="ECO:0000256" key="7">
    <source>
        <dbReference type="SAM" id="Phobius"/>
    </source>
</evidence>
<reference evidence="10 11" key="1">
    <citation type="submission" date="2019-09" db="EMBL/GenBank/DDBJ databases">
        <title>A chromosome-level genome assembly of the Chinese tupelo Nyssa sinensis.</title>
        <authorList>
            <person name="Yang X."/>
            <person name="Kang M."/>
            <person name="Yang Y."/>
            <person name="Xiong H."/>
            <person name="Wang M."/>
            <person name="Zhang Z."/>
            <person name="Wang Z."/>
            <person name="Wu H."/>
            <person name="Ma T."/>
            <person name="Liu J."/>
            <person name="Xi Z."/>
        </authorList>
    </citation>
    <scope>NUCLEOTIDE SEQUENCE [LARGE SCALE GENOMIC DNA]</scope>
    <source>
        <strain evidence="10">J267</strain>
        <tissue evidence="10">Leaf</tissue>
    </source>
</reference>
<dbReference type="EMBL" id="CM018043">
    <property type="protein sequence ID" value="KAA8530531.1"/>
    <property type="molecule type" value="Genomic_DNA"/>
</dbReference>
<keyword evidence="5 7" id="KW-1133">Transmembrane helix</keyword>
<comment type="subcellular location">
    <subcellularLocation>
        <location evidence="1">Membrane</location>
        <topology evidence="1">Single-pass membrane protein</topology>
    </subcellularLocation>
</comment>
<gene>
    <name evidence="10" type="ORF">F0562_005240</name>
</gene>
<evidence type="ECO:0000313" key="10">
    <source>
        <dbReference type="EMBL" id="KAA8530531.1"/>
    </source>
</evidence>
<dbReference type="InterPro" id="IPR025846">
    <property type="entry name" value="TBL_N"/>
</dbReference>
<feature type="domain" description="Trichome birefringence-like N-terminal" evidence="9">
    <location>
        <begin position="78"/>
        <end position="130"/>
    </location>
</feature>
<organism evidence="10 11">
    <name type="scientific">Nyssa sinensis</name>
    <dbReference type="NCBI Taxonomy" id="561372"/>
    <lineage>
        <taxon>Eukaryota</taxon>
        <taxon>Viridiplantae</taxon>
        <taxon>Streptophyta</taxon>
        <taxon>Embryophyta</taxon>
        <taxon>Tracheophyta</taxon>
        <taxon>Spermatophyta</taxon>
        <taxon>Magnoliopsida</taxon>
        <taxon>eudicotyledons</taxon>
        <taxon>Gunneridae</taxon>
        <taxon>Pentapetalae</taxon>
        <taxon>asterids</taxon>
        <taxon>Cornales</taxon>
        <taxon>Nyssaceae</taxon>
        <taxon>Nyssa</taxon>
    </lineage>
</organism>
<evidence type="ECO:0000256" key="6">
    <source>
        <dbReference type="ARBA" id="ARBA00023136"/>
    </source>
</evidence>
<evidence type="ECO:0000256" key="2">
    <source>
        <dbReference type="ARBA" id="ARBA00007727"/>
    </source>
</evidence>
<dbReference type="GO" id="GO:0005794">
    <property type="term" value="C:Golgi apparatus"/>
    <property type="evidence" value="ECO:0007669"/>
    <property type="project" value="TreeGrafter"/>
</dbReference>
<accession>A0A5J5AN78</accession>
<keyword evidence="6 7" id="KW-0472">Membrane</keyword>
<evidence type="ECO:0000256" key="1">
    <source>
        <dbReference type="ARBA" id="ARBA00004167"/>
    </source>
</evidence>
<keyword evidence="11" id="KW-1185">Reference proteome</keyword>
<evidence type="ECO:0000259" key="9">
    <source>
        <dbReference type="Pfam" id="PF14416"/>
    </source>
</evidence>
<dbReference type="Pfam" id="PF14416">
    <property type="entry name" value="PMR5N"/>
    <property type="match status" value="1"/>
</dbReference>
<dbReference type="Pfam" id="PF13839">
    <property type="entry name" value="PC-Esterase"/>
    <property type="match status" value="1"/>
</dbReference>
<evidence type="ECO:0000313" key="11">
    <source>
        <dbReference type="Proteomes" id="UP000325577"/>
    </source>
</evidence>
<dbReference type="OrthoDB" id="630188at2759"/>
<sequence length="436" mass="49986">MKVNFTELPNGKNTPLNSPTKVVLLILTLVLLTTIPLYLYNNSLSLLWPSVPPYQSNKSSQPPGMNISDTNSTSLEHKCDIFSGKWIPNPNGPYYTNASNCVIDDRQNCMKFGRPDTAFMKWRWKPDECELPLFDAAQFLELVRGKSMAFVGDSVGRNQMQSLVCLLASVARPVDVTNVQEARFSHWLYTDYNFTLVNLWSTHLVKSQDADPNGFSLNSLMNLYLDQVDDAWAAQIETFDYVIISAGQWFSRPFMYYEKGKLVGCHICNKKNVTDLTRYYGYRKAFGTAFRTLLELQNFKGVTFLRTFSPAHFENGEWNKGGNCVRKRPFTEGEMKFEGYMLDFYVTQMEEFRAAEREGRKKGLKFRLLDTSEAMVLRPDGHPNHYGHWPNENVSIADCVHWCLPGPIDTWNEFLLQMLRMEGDGLIEGKPDQPNV</sequence>
<keyword evidence="4" id="KW-0735">Signal-anchor</keyword>
<proteinExistence type="inferred from homology"/>